<protein>
    <submittedName>
        <fullName evidence="1">Uncharacterized protein</fullName>
    </submittedName>
</protein>
<accession>A0A812WU64</accession>
<comment type="caution">
    <text evidence="1">The sequence shown here is derived from an EMBL/GenBank/DDBJ whole genome shotgun (WGS) entry which is preliminary data.</text>
</comment>
<feature type="non-terminal residue" evidence="1">
    <location>
        <position position="1"/>
    </location>
</feature>
<sequence length="82" mass="9196">FFLKSDGPCCPCCRRRAGLEPQPLQGVCASNVYYGQCLEDIHVDVPDEDLKPKPYSTKSTTKQSVEVRDFVPGSQRHRPVQS</sequence>
<reference evidence="1" key="1">
    <citation type="submission" date="2021-02" db="EMBL/GenBank/DDBJ databases">
        <authorList>
            <person name="Dougan E. K."/>
            <person name="Rhodes N."/>
            <person name="Thang M."/>
            <person name="Chan C."/>
        </authorList>
    </citation>
    <scope>NUCLEOTIDE SEQUENCE</scope>
</reference>
<name>A0A812WU64_SYMPI</name>
<dbReference type="Proteomes" id="UP000649617">
    <property type="component" value="Unassembled WGS sequence"/>
</dbReference>
<evidence type="ECO:0000313" key="1">
    <source>
        <dbReference type="EMBL" id="CAE7697787.1"/>
    </source>
</evidence>
<evidence type="ECO:0000313" key="2">
    <source>
        <dbReference type="Proteomes" id="UP000649617"/>
    </source>
</evidence>
<dbReference type="EMBL" id="CAJNIZ010044682">
    <property type="protein sequence ID" value="CAE7697787.1"/>
    <property type="molecule type" value="Genomic_DNA"/>
</dbReference>
<organism evidence="1 2">
    <name type="scientific">Symbiodinium pilosum</name>
    <name type="common">Dinoflagellate</name>
    <dbReference type="NCBI Taxonomy" id="2952"/>
    <lineage>
        <taxon>Eukaryota</taxon>
        <taxon>Sar</taxon>
        <taxon>Alveolata</taxon>
        <taxon>Dinophyceae</taxon>
        <taxon>Suessiales</taxon>
        <taxon>Symbiodiniaceae</taxon>
        <taxon>Symbiodinium</taxon>
    </lineage>
</organism>
<proteinExistence type="predicted"/>
<dbReference type="AlphaFoldDB" id="A0A812WU64"/>
<keyword evidence="2" id="KW-1185">Reference proteome</keyword>
<gene>
    <name evidence="1" type="ORF">SPIL2461_LOCUS19598</name>
</gene>